<dbReference type="Pfam" id="PF00583">
    <property type="entry name" value="Acetyltransf_1"/>
    <property type="match status" value="1"/>
</dbReference>
<evidence type="ECO:0000256" key="3">
    <source>
        <dbReference type="ARBA" id="ARBA00037926"/>
    </source>
</evidence>
<dbReference type="AlphaFoldDB" id="A0AAD7YMC5"/>
<dbReference type="EC" id="2.3.1.87" evidence="5"/>
<dbReference type="Gene3D" id="3.40.630.30">
    <property type="match status" value="1"/>
</dbReference>
<evidence type="ECO:0000256" key="4">
    <source>
        <dbReference type="ARBA" id="ARBA00038182"/>
    </source>
</evidence>
<dbReference type="SUPFAM" id="SSF55729">
    <property type="entry name" value="Acyl-CoA N-acyltransferases (Nat)"/>
    <property type="match status" value="1"/>
</dbReference>
<name>A0AAD7YMC5_MYTSE</name>
<keyword evidence="16" id="KW-1185">Reference proteome</keyword>
<dbReference type="InterPro" id="IPR016181">
    <property type="entry name" value="Acyl_CoA_acyltransferase"/>
</dbReference>
<evidence type="ECO:0000256" key="8">
    <source>
        <dbReference type="ARBA" id="ARBA00051284"/>
    </source>
</evidence>
<evidence type="ECO:0000256" key="11">
    <source>
        <dbReference type="ARBA" id="ARBA00052178"/>
    </source>
</evidence>
<comment type="catalytic activity">
    <reaction evidence="7">
        <text>serotonin + octadecanoyl-CoA = N-octadecanoyl-serotonin + CoA + H(+)</text>
        <dbReference type="Rhea" id="RHEA:51400"/>
        <dbReference type="ChEBI" id="CHEBI:15378"/>
        <dbReference type="ChEBI" id="CHEBI:57287"/>
        <dbReference type="ChEBI" id="CHEBI:57394"/>
        <dbReference type="ChEBI" id="CHEBI:134065"/>
        <dbReference type="ChEBI" id="CHEBI:350546"/>
    </reaction>
    <physiologicalReaction direction="left-to-right" evidence="7">
        <dbReference type="Rhea" id="RHEA:51401"/>
    </physiologicalReaction>
</comment>
<sequence>MDKLNNILPVCKLIKWGRARDSYQCAVGARGLRTMARFEIITPDMSEAVIVHLRNNFFADEPLNKAVSLCQRGESHAALERLCAVTIADGLSLAAIEGDTSIEKIQQSSDEKYNKIFTILYSVSQELDLFNEFQVDKILECRIISVDEKARGRGLAKELMSRSIDIAKANGFKLFKADATGAYSQRICSSLGMDIIRTVRYADYKDASGTPVFNVPPPHDALAIMVKKIP</sequence>
<comment type="catalytic activity">
    <reaction evidence="12">
        <text>dopamine + hexadecanoyl-CoA = N-hexadecanoyl-dopamine + CoA + H(+)</text>
        <dbReference type="Rhea" id="RHEA:51376"/>
        <dbReference type="ChEBI" id="CHEBI:15378"/>
        <dbReference type="ChEBI" id="CHEBI:57287"/>
        <dbReference type="ChEBI" id="CHEBI:57379"/>
        <dbReference type="ChEBI" id="CHEBI:59905"/>
        <dbReference type="ChEBI" id="CHEBI:134058"/>
    </reaction>
    <physiologicalReaction direction="left-to-right" evidence="12">
        <dbReference type="Rhea" id="RHEA:51377"/>
    </physiologicalReaction>
</comment>
<comment type="catalytic activity">
    <reaction evidence="13">
        <text>serotonin + acetyl-CoA = N-acetylserotonin + CoA + H(+)</text>
        <dbReference type="Rhea" id="RHEA:25217"/>
        <dbReference type="ChEBI" id="CHEBI:15378"/>
        <dbReference type="ChEBI" id="CHEBI:17697"/>
        <dbReference type="ChEBI" id="CHEBI:57287"/>
        <dbReference type="ChEBI" id="CHEBI:57288"/>
        <dbReference type="ChEBI" id="CHEBI:350546"/>
        <dbReference type="EC" id="2.3.1.87"/>
    </reaction>
    <physiologicalReaction direction="left-to-right" evidence="13">
        <dbReference type="Rhea" id="RHEA:25218"/>
    </physiologicalReaction>
</comment>
<feature type="domain" description="N-acetyltransferase" evidence="14">
    <location>
        <begin position="140"/>
        <end position="177"/>
    </location>
</feature>
<accession>A0AAD7YMC5</accession>
<gene>
    <name evidence="15" type="ORF">PYW07_012107</name>
</gene>
<proteinExistence type="inferred from homology"/>
<evidence type="ECO:0000313" key="15">
    <source>
        <dbReference type="EMBL" id="KAJ8720064.1"/>
    </source>
</evidence>
<comment type="catalytic activity">
    <reaction evidence="11">
        <text>serotonin + hexadecanoyl-CoA = N-hexadecanoyl-serotonin + CoA + H(+)</text>
        <dbReference type="Rhea" id="RHEA:51384"/>
        <dbReference type="ChEBI" id="CHEBI:15378"/>
        <dbReference type="ChEBI" id="CHEBI:57287"/>
        <dbReference type="ChEBI" id="CHEBI:57379"/>
        <dbReference type="ChEBI" id="CHEBI:134059"/>
        <dbReference type="ChEBI" id="CHEBI:350546"/>
    </reaction>
    <physiologicalReaction direction="left-to-right" evidence="11">
        <dbReference type="Rhea" id="RHEA:51385"/>
    </physiologicalReaction>
</comment>
<evidence type="ECO:0000259" key="14">
    <source>
        <dbReference type="Pfam" id="PF00583"/>
    </source>
</evidence>
<dbReference type="FunFam" id="3.40.630.30:FF:000046">
    <property type="entry name" value="Dopamine N-acetyltransferase"/>
    <property type="match status" value="1"/>
</dbReference>
<evidence type="ECO:0000256" key="13">
    <source>
        <dbReference type="ARBA" id="ARBA00052491"/>
    </source>
</evidence>
<keyword evidence="1" id="KW-0808">Transferase</keyword>
<comment type="caution">
    <text evidence="15">The sequence shown here is derived from an EMBL/GenBank/DDBJ whole genome shotgun (WGS) entry which is preliminary data.</text>
</comment>
<evidence type="ECO:0000256" key="2">
    <source>
        <dbReference type="ARBA" id="ARBA00023315"/>
    </source>
</evidence>
<dbReference type="GO" id="GO:0004059">
    <property type="term" value="F:aralkylamine N-acetyltransferase activity"/>
    <property type="evidence" value="ECO:0007669"/>
    <property type="project" value="UniProtKB-EC"/>
</dbReference>
<evidence type="ECO:0000256" key="1">
    <source>
        <dbReference type="ARBA" id="ARBA00022679"/>
    </source>
</evidence>
<reference evidence="15" key="1">
    <citation type="submission" date="2023-03" db="EMBL/GenBank/DDBJ databases">
        <title>Chromosome-level genomes of two armyworms, Mythimna separata and Mythimna loreyi, provide insights into the biosynthesis and reception of sex pheromones.</title>
        <authorList>
            <person name="Zhao H."/>
        </authorList>
    </citation>
    <scope>NUCLEOTIDE SEQUENCE</scope>
    <source>
        <strain evidence="15">BeijingLab</strain>
        <tissue evidence="15">Pupa</tissue>
    </source>
</reference>
<organism evidence="15 16">
    <name type="scientific">Mythimna separata</name>
    <name type="common">Oriental armyworm</name>
    <name type="synonym">Pseudaletia separata</name>
    <dbReference type="NCBI Taxonomy" id="271217"/>
    <lineage>
        <taxon>Eukaryota</taxon>
        <taxon>Metazoa</taxon>
        <taxon>Ecdysozoa</taxon>
        <taxon>Arthropoda</taxon>
        <taxon>Hexapoda</taxon>
        <taxon>Insecta</taxon>
        <taxon>Pterygota</taxon>
        <taxon>Neoptera</taxon>
        <taxon>Endopterygota</taxon>
        <taxon>Lepidoptera</taxon>
        <taxon>Glossata</taxon>
        <taxon>Ditrysia</taxon>
        <taxon>Noctuoidea</taxon>
        <taxon>Noctuidae</taxon>
        <taxon>Noctuinae</taxon>
        <taxon>Hadenini</taxon>
        <taxon>Mythimna</taxon>
    </lineage>
</organism>
<dbReference type="EMBL" id="JARGEI010000014">
    <property type="protein sequence ID" value="KAJ8720064.1"/>
    <property type="molecule type" value="Genomic_DNA"/>
</dbReference>
<keyword evidence="2" id="KW-0012">Acyltransferase</keyword>
<evidence type="ECO:0000256" key="5">
    <source>
        <dbReference type="ARBA" id="ARBA00039114"/>
    </source>
</evidence>
<evidence type="ECO:0000256" key="10">
    <source>
        <dbReference type="ARBA" id="ARBA00051823"/>
    </source>
</evidence>
<dbReference type="Proteomes" id="UP001231518">
    <property type="component" value="Chromosome 3"/>
</dbReference>
<evidence type="ECO:0000256" key="7">
    <source>
        <dbReference type="ARBA" id="ARBA00050849"/>
    </source>
</evidence>
<protein>
    <recommendedName>
        <fullName evidence="5">aralkylamine N-acetyltransferase</fullName>
        <ecNumber evidence="5">2.3.1.87</ecNumber>
    </recommendedName>
</protein>
<comment type="catalytic activity">
    <reaction evidence="6">
        <text>dopamine + (9Z)-octadecenoyl-CoA = N-(9Z-octadecanoyl)-dopamine + CoA + H(+)</text>
        <dbReference type="Rhea" id="RHEA:51380"/>
        <dbReference type="ChEBI" id="CHEBI:15378"/>
        <dbReference type="ChEBI" id="CHEBI:31883"/>
        <dbReference type="ChEBI" id="CHEBI:57287"/>
        <dbReference type="ChEBI" id="CHEBI:57387"/>
        <dbReference type="ChEBI" id="CHEBI:59905"/>
    </reaction>
    <physiologicalReaction direction="left-to-right" evidence="6">
        <dbReference type="Rhea" id="RHEA:51381"/>
    </physiologicalReaction>
</comment>
<evidence type="ECO:0000256" key="6">
    <source>
        <dbReference type="ARBA" id="ARBA00050189"/>
    </source>
</evidence>
<comment type="catalytic activity">
    <reaction evidence="10">
        <text>serotonin + (9Z)-octadecenoyl-CoA = N-(9Z-octadecenoyl)-serotonin + CoA + H(+)</text>
        <dbReference type="Rhea" id="RHEA:51392"/>
        <dbReference type="ChEBI" id="CHEBI:15378"/>
        <dbReference type="ChEBI" id="CHEBI:57287"/>
        <dbReference type="ChEBI" id="CHEBI:57387"/>
        <dbReference type="ChEBI" id="CHEBI:134064"/>
        <dbReference type="ChEBI" id="CHEBI:350546"/>
    </reaction>
    <physiologicalReaction direction="left-to-right" evidence="10">
        <dbReference type="Rhea" id="RHEA:51393"/>
    </physiologicalReaction>
</comment>
<dbReference type="PANTHER" id="PTHR20905:SF32">
    <property type="entry name" value="ARYLALKYLAMINE N-ACETYLTRANSFERASE-LIKE 7, ISOFORM A"/>
    <property type="match status" value="1"/>
</dbReference>
<comment type="catalytic activity">
    <reaction evidence="9">
        <text>dopamine + acetyl-CoA = N-acetyldopamine + CoA + H(+)</text>
        <dbReference type="Rhea" id="RHEA:51388"/>
        <dbReference type="ChEBI" id="CHEBI:15378"/>
        <dbReference type="ChEBI" id="CHEBI:57287"/>
        <dbReference type="ChEBI" id="CHEBI:57288"/>
        <dbReference type="ChEBI" id="CHEBI:59905"/>
        <dbReference type="ChEBI" id="CHEBI:125678"/>
    </reaction>
    <physiologicalReaction direction="left-to-right" evidence="9">
        <dbReference type="Rhea" id="RHEA:51389"/>
    </physiologicalReaction>
</comment>
<comment type="catalytic activity">
    <reaction evidence="8">
        <text>serotonin + (5Z,8Z,11Z,14Z)-eicosatetraenoyl-CoA = N-[(5Z,8Z,11Z,14Z)-eicosatetraenoyl]-serotonin + CoA + H(+)</text>
        <dbReference type="Rhea" id="RHEA:51396"/>
        <dbReference type="ChEBI" id="CHEBI:15378"/>
        <dbReference type="ChEBI" id="CHEBI:57287"/>
        <dbReference type="ChEBI" id="CHEBI:57368"/>
        <dbReference type="ChEBI" id="CHEBI:132255"/>
        <dbReference type="ChEBI" id="CHEBI:350546"/>
    </reaction>
    <physiologicalReaction direction="left-to-right" evidence="8">
        <dbReference type="Rhea" id="RHEA:51397"/>
    </physiologicalReaction>
</comment>
<dbReference type="InterPro" id="IPR000182">
    <property type="entry name" value="GNAT_dom"/>
</dbReference>
<comment type="pathway">
    <text evidence="3">Aromatic compound metabolism; melatonin biosynthesis; melatonin from serotonin: step 1/2.</text>
</comment>
<dbReference type="CDD" id="cd04301">
    <property type="entry name" value="NAT_SF"/>
    <property type="match status" value="1"/>
</dbReference>
<evidence type="ECO:0000256" key="9">
    <source>
        <dbReference type="ARBA" id="ARBA00051711"/>
    </source>
</evidence>
<comment type="similarity">
    <text evidence="4">Belongs to the acetyltransferase family. AANAT subfamily.</text>
</comment>
<evidence type="ECO:0000256" key="12">
    <source>
        <dbReference type="ARBA" id="ARBA00052335"/>
    </source>
</evidence>
<evidence type="ECO:0000313" key="16">
    <source>
        <dbReference type="Proteomes" id="UP001231518"/>
    </source>
</evidence>
<dbReference type="PANTHER" id="PTHR20905">
    <property type="entry name" value="N-ACETYLTRANSFERASE-RELATED"/>
    <property type="match status" value="1"/>
</dbReference>